<dbReference type="RefSeq" id="WP_015868651.1">
    <property type="nucleotide sequence ID" value="NC_012785.1"/>
</dbReference>
<reference evidence="3 4" key="1">
    <citation type="submission" date="2009-06" db="EMBL/GenBank/DDBJ databases">
        <title>Complete sequence of Thermotogales bacterium TBF 19.5.1.</title>
        <authorList>
            <consortium name="US DOE Joint Genome Institute"/>
            <person name="Lucas S."/>
            <person name="Copeland A."/>
            <person name="Lapidus A."/>
            <person name="Glavina del Rio T."/>
            <person name="Tice H."/>
            <person name="Bruce D."/>
            <person name="Goodwin L."/>
            <person name="Pitluck S."/>
            <person name="Chertkov O."/>
            <person name="Brettin T."/>
            <person name="Detter J.C."/>
            <person name="Han C."/>
            <person name="Schmutz J."/>
            <person name="Larimer F."/>
            <person name="Land M."/>
            <person name="Hauser L."/>
            <person name="Kyrpides N."/>
            <person name="Ovchinnikova G."/>
            <person name="Noll K."/>
        </authorList>
    </citation>
    <scope>NUCLEOTIDE SEQUENCE [LARGE SCALE GENOMIC DNA]</scope>
    <source>
        <strain evidence="4">ATCC BAA-1733 / DSM 21960 / TBF 19.5.1</strain>
    </source>
</reference>
<keyword evidence="2" id="KW-0012">Acyltransferase</keyword>
<evidence type="ECO:0000256" key="2">
    <source>
        <dbReference type="ARBA" id="ARBA00023315"/>
    </source>
</evidence>
<keyword evidence="1" id="KW-0808">Transferase</keyword>
<gene>
    <name evidence="3" type="ordered locus">Kole_1302</name>
</gene>
<dbReference type="AlphaFoldDB" id="C5CDD3"/>
<dbReference type="eggNOG" id="COG0456">
    <property type="taxonomic scope" value="Bacteria"/>
</dbReference>
<evidence type="ECO:0000313" key="3">
    <source>
        <dbReference type="EMBL" id="ACR79996.1"/>
    </source>
</evidence>
<name>C5CDD3_KOSOT</name>
<sequence>MHKNAIRFEDADKSRTYLIVDEAELSNQRLVILGYFSLELKSIDLAEEISKSKRRELDGISKDAKSLNVYLIGQLAKNDLYIDKITGSEIIDYAIPLIKDCMKKIGGRVVLVECKNKKKLLEFYHRHNFKVLQSTPDSEDMIQLIKIIK</sequence>
<dbReference type="HOGENOM" id="CLU_081493_2_0_0"/>
<dbReference type="PANTHER" id="PTHR36449">
    <property type="entry name" value="ACETYLTRANSFERASE-RELATED"/>
    <property type="match status" value="1"/>
</dbReference>
<protein>
    <submittedName>
        <fullName evidence="3">Acetyltransferase</fullName>
    </submittedName>
</protein>
<proteinExistence type="predicted"/>
<evidence type="ECO:0000313" key="4">
    <source>
        <dbReference type="Proteomes" id="UP000002382"/>
    </source>
</evidence>
<organism evidence="3 4">
    <name type="scientific">Kosmotoga olearia (strain ATCC BAA-1733 / DSM 21960 / TBF 19.5.1)</name>
    <dbReference type="NCBI Taxonomy" id="521045"/>
    <lineage>
        <taxon>Bacteria</taxon>
        <taxon>Thermotogati</taxon>
        <taxon>Thermotogota</taxon>
        <taxon>Thermotogae</taxon>
        <taxon>Kosmotogales</taxon>
        <taxon>Kosmotogaceae</taxon>
        <taxon>Kosmotoga</taxon>
    </lineage>
</organism>
<dbReference type="Gene3D" id="3.40.630.30">
    <property type="match status" value="1"/>
</dbReference>
<dbReference type="GO" id="GO:0016746">
    <property type="term" value="F:acyltransferase activity"/>
    <property type="evidence" value="ECO:0007669"/>
    <property type="project" value="UniProtKB-KW"/>
</dbReference>
<dbReference type="EMBL" id="CP001634">
    <property type="protein sequence ID" value="ACR79996.1"/>
    <property type="molecule type" value="Genomic_DNA"/>
</dbReference>
<dbReference type="PANTHER" id="PTHR36449:SF1">
    <property type="entry name" value="ACETYLTRANSFERASE"/>
    <property type="match status" value="1"/>
</dbReference>
<dbReference type="STRING" id="521045.Kole_1302"/>
<dbReference type="KEGG" id="kol:Kole_1302"/>
<accession>C5CDD3</accession>
<reference evidence="3 4" key="2">
    <citation type="journal article" date="2011" name="J. Bacteriol.">
        <title>Genome Sequence of Kosmotoga olearia Strain TBF 19.5.1, a Thermophilic Bacterium with a Wide Growth Temperature Range, Isolated from the Troll B Oil Platform in the North Sea.</title>
        <authorList>
            <person name="Swithers K.S."/>
            <person name="Dipippo J.L."/>
            <person name="Bruce D.C."/>
            <person name="Detter C."/>
            <person name="Tapia R."/>
            <person name="Han S."/>
            <person name="Goodwin L.A."/>
            <person name="Han J."/>
            <person name="Woyke T."/>
            <person name="Pitluck S."/>
            <person name="Pennacchio L."/>
            <person name="Nolan M."/>
            <person name="Mikhailova N."/>
            <person name="Land M.L."/>
            <person name="Nesbo C.L."/>
            <person name="Gogarten J.P."/>
            <person name="Noll K.M."/>
        </authorList>
    </citation>
    <scope>NUCLEOTIDE SEQUENCE [LARGE SCALE GENOMIC DNA]</scope>
    <source>
        <strain evidence="4">ATCC BAA-1733 / DSM 21960 / TBF 19.5.1</strain>
    </source>
</reference>
<evidence type="ECO:0000256" key="1">
    <source>
        <dbReference type="ARBA" id="ARBA00022679"/>
    </source>
</evidence>
<keyword evidence="4" id="KW-1185">Reference proteome</keyword>
<dbReference type="Proteomes" id="UP000002382">
    <property type="component" value="Chromosome"/>
</dbReference>